<gene>
    <name evidence="2" type="ORF">PSTG_06060</name>
</gene>
<dbReference type="Proteomes" id="UP000054564">
    <property type="component" value="Unassembled WGS sequence"/>
</dbReference>
<dbReference type="EMBL" id="AJIL01000035">
    <property type="protein sequence ID" value="KNF00648.1"/>
    <property type="molecule type" value="Genomic_DNA"/>
</dbReference>
<feature type="compositionally biased region" description="Basic and acidic residues" evidence="1">
    <location>
        <begin position="63"/>
        <end position="74"/>
    </location>
</feature>
<evidence type="ECO:0000313" key="2">
    <source>
        <dbReference type="EMBL" id="KNF00648.1"/>
    </source>
</evidence>
<name>A0A0L0VMY9_9BASI</name>
<keyword evidence="3" id="KW-1185">Reference proteome</keyword>
<reference evidence="3" key="1">
    <citation type="submission" date="2014-03" db="EMBL/GenBank/DDBJ databases">
        <title>The Genome Sequence of Puccinia striiformis f. sp. tritici PST-78.</title>
        <authorList>
            <consortium name="The Broad Institute Genome Sequencing Platform"/>
            <person name="Cuomo C."/>
            <person name="Hulbert S."/>
            <person name="Chen X."/>
            <person name="Walker B."/>
            <person name="Young S.K."/>
            <person name="Zeng Q."/>
            <person name="Gargeya S."/>
            <person name="Fitzgerald M."/>
            <person name="Haas B."/>
            <person name="Abouelleil A."/>
            <person name="Alvarado L."/>
            <person name="Arachchi H.M."/>
            <person name="Berlin A.M."/>
            <person name="Chapman S.B."/>
            <person name="Goldberg J."/>
            <person name="Griggs A."/>
            <person name="Gujja S."/>
            <person name="Hansen M."/>
            <person name="Howarth C."/>
            <person name="Imamovic A."/>
            <person name="Larimer J."/>
            <person name="McCowan C."/>
            <person name="Montmayeur A."/>
            <person name="Murphy C."/>
            <person name="Neiman D."/>
            <person name="Pearson M."/>
            <person name="Priest M."/>
            <person name="Roberts A."/>
            <person name="Saif S."/>
            <person name="Shea T."/>
            <person name="Sisk P."/>
            <person name="Sykes S."/>
            <person name="Wortman J."/>
            <person name="Nusbaum C."/>
            <person name="Birren B."/>
        </authorList>
    </citation>
    <scope>NUCLEOTIDE SEQUENCE [LARGE SCALE GENOMIC DNA]</scope>
    <source>
        <strain evidence="3">race PST-78</strain>
    </source>
</reference>
<proteinExistence type="predicted"/>
<comment type="caution">
    <text evidence="2">The sequence shown here is derived from an EMBL/GenBank/DDBJ whole genome shotgun (WGS) entry which is preliminary data.</text>
</comment>
<evidence type="ECO:0000256" key="1">
    <source>
        <dbReference type="SAM" id="MobiDB-lite"/>
    </source>
</evidence>
<sequence>MVSSTQTEPQSTPTQRLHKRKPSKATLDISSNTDDEKLSQTKPAQLLKKPRNTHTTKQNKAPVVKEDENDEKKTPLGPLVGGTPIPMKMSKSADPGLKSLKIRLTQQTKLPIPFGLVCWSTTPQSSQVARLQLLGLSIASRRDGS</sequence>
<feature type="compositionally biased region" description="Low complexity" evidence="1">
    <location>
        <begin position="1"/>
        <end position="15"/>
    </location>
</feature>
<accession>A0A0L0VMY9</accession>
<organism evidence="2 3">
    <name type="scientific">Puccinia striiformis f. sp. tritici PST-78</name>
    <dbReference type="NCBI Taxonomy" id="1165861"/>
    <lineage>
        <taxon>Eukaryota</taxon>
        <taxon>Fungi</taxon>
        <taxon>Dikarya</taxon>
        <taxon>Basidiomycota</taxon>
        <taxon>Pucciniomycotina</taxon>
        <taxon>Pucciniomycetes</taxon>
        <taxon>Pucciniales</taxon>
        <taxon>Pucciniaceae</taxon>
        <taxon>Puccinia</taxon>
    </lineage>
</organism>
<protein>
    <submittedName>
        <fullName evidence="2">Uncharacterized protein</fullName>
    </submittedName>
</protein>
<evidence type="ECO:0000313" key="3">
    <source>
        <dbReference type="Proteomes" id="UP000054564"/>
    </source>
</evidence>
<feature type="region of interest" description="Disordered" evidence="1">
    <location>
        <begin position="1"/>
        <end position="92"/>
    </location>
</feature>
<dbReference type="AlphaFoldDB" id="A0A0L0VMY9"/>